<feature type="transmembrane region" description="Helical" evidence="1">
    <location>
        <begin position="65"/>
        <end position="91"/>
    </location>
</feature>
<protein>
    <recommendedName>
        <fullName evidence="4">DUF3902 family protein</fullName>
    </recommendedName>
</protein>
<feature type="transmembrane region" description="Helical" evidence="1">
    <location>
        <begin position="131"/>
        <end position="157"/>
    </location>
</feature>
<feature type="transmembrane region" description="Helical" evidence="1">
    <location>
        <begin position="32"/>
        <end position="53"/>
    </location>
</feature>
<name>A0A243D1B5_BACTU</name>
<proteinExistence type="predicted"/>
<sequence>MKSALSNIMISLILAVGGGISLLFNLRGGQDWIWDWVGLLLAYLSLGILIGLYNKTVNHKTFPRILKRILFISFNATVLGIIIGITCQLLGKANLTIMMYYWLIMLLLHFITIITLVILVFVHQNSQDYSLLYTFIVILNIFLTLGPVLYPLVLTIIGNGMNASAGH</sequence>
<comment type="caution">
    <text evidence="2">The sequence shown here is derived from an EMBL/GenBank/DDBJ whole genome shotgun (WGS) entry which is preliminary data.</text>
</comment>
<dbReference type="InterPro" id="IPR025001">
    <property type="entry name" value="DUF3902"/>
</dbReference>
<organism evidence="2 3">
    <name type="scientific">Bacillus thuringiensis serovar vazensis</name>
    <dbReference type="NCBI Taxonomy" id="180867"/>
    <lineage>
        <taxon>Bacteria</taxon>
        <taxon>Bacillati</taxon>
        <taxon>Bacillota</taxon>
        <taxon>Bacilli</taxon>
        <taxon>Bacillales</taxon>
        <taxon>Bacillaceae</taxon>
        <taxon>Bacillus</taxon>
        <taxon>Bacillus cereus group</taxon>
    </lineage>
</organism>
<evidence type="ECO:0000313" key="3">
    <source>
        <dbReference type="Proteomes" id="UP000194911"/>
    </source>
</evidence>
<dbReference type="EMBL" id="NFDQ01000017">
    <property type="protein sequence ID" value="OTY79404.1"/>
    <property type="molecule type" value="Genomic_DNA"/>
</dbReference>
<dbReference type="AlphaFoldDB" id="A0A243D1B5"/>
<keyword evidence="1" id="KW-0472">Membrane</keyword>
<accession>A0A243D1B5</accession>
<gene>
    <name evidence="2" type="ORF">BK749_03540</name>
</gene>
<evidence type="ECO:0008006" key="4">
    <source>
        <dbReference type="Google" id="ProtNLM"/>
    </source>
</evidence>
<dbReference type="Proteomes" id="UP000194911">
    <property type="component" value="Unassembled WGS sequence"/>
</dbReference>
<dbReference type="Pfam" id="PF13042">
    <property type="entry name" value="DUF3902"/>
    <property type="match status" value="1"/>
</dbReference>
<feature type="transmembrane region" description="Helical" evidence="1">
    <location>
        <begin position="97"/>
        <end position="122"/>
    </location>
</feature>
<keyword evidence="1" id="KW-0812">Transmembrane</keyword>
<dbReference type="RefSeq" id="WP_000833548.1">
    <property type="nucleotide sequence ID" value="NZ_NFDQ01000017.1"/>
</dbReference>
<reference evidence="2 3" key="1">
    <citation type="submission" date="2016-10" db="EMBL/GenBank/DDBJ databases">
        <title>Comparative genomics of Bacillus thuringiensis reveals a path to pathogens against multiple invertebrate hosts.</title>
        <authorList>
            <person name="Zheng J."/>
            <person name="Gao Q."/>
            <person name="Liu H."/>
            <person name="Peng D."/>
            <person name="Ruan L."/>
            <person name="Sun M."/>
        </authorList>
    </citation>
    <scope>NUCLEOTIDE SEQUENCE [LARGE SCALE GENOMIC DNA]</scope>
    <source>
        <strain evidence="2">BGSC 4CE1</strain>
    </source>
</reference>
<keyword evidence="1" id="KW-1133">Transmembrane helix</keyword>
<feature type="transmembrane region" description="Helical" evidence="1">
    <location>
        <begin position="7"/>
        <end position="26"/>
    </location>
</feature>
<evidence type="ECO:0000313" key="2">
    <source>
        <dbReference type="EMBL" id="OTY79404.1"/>
    </source>
</evidence>
<evidence type="ECO:0000256" key="1">
    <source>
        <dbReference type="SAM" id="Phobius"/>
    </source>
</evidence>